<name>A0A517QXV1_9PLAN</name>
<dbReference type="RefSeq" id="WP_145362671.1">
    <property type="nucleotide sequence ID" value="NZ_CP036268.1"/>
</dbReference>
<sequence>MTENEMAPAVKELFANDFRTIEQVRFGRKSIDLAFVPESPDLDTITVEMKLRDWRRALWQAQQNRTIGGLSYVAIWHDYSRPCINQRELFSSYGVGLIVVFETHAVIEFEAISLAKIPSSLKHAWYERLSSLSAI</sequence>
<keyword evidence="2" id="KW-1185">Reference proteome</keyword>
<gene>
    <name evidence="1" type="ORF">Pan189_08260</name>
</gene>
<dbReference type="Proteomes" id="UP000317318">
    <property type="component" value="Chromosome"/>
</dbReference>
<proteinExistence type="predicted"/>
<protein>
    <submittedName>
        <fullName evidence="1">Uncharacterized protein</fullName>
    </submittedName>
</protein>
<dbReference type="OrthoDB" id="5540965at2"/>
<accession>A0A517QXV1</accession>
<dbReference type="KEGG" id="svp:Pan189_08260"/>
<evidence type="ECO:0000313" key="2">
    <source>
        <dbReference type="Proteomes" id="UP000317318"/>
    </source>
</evidence>
<dbReference type="AlphaFoldDB" id="A0A517QXV1"/>
<dbReference type="EMBL" id="CP036268">
    <property type="protein sequence ID" value="QDT36469.1"/>
    <property type="molecule type" value="Genomic_DNA"/>
</dbReference>
<evidence type="ECO:0000313" key="1">
    <source>
        <dbReference type="EMBL" id="QDT36469.1"/>
    </source>
</evidence>
<reference evidence="1 2" key="1">
    <citation type="submission" date="2019-02" db="EMBL/GenBank/DDBJ databases">
        <title>Deep-cultivation of Planctomycetes and their phenomic and genomic characterization uncovers novel biology.</title>
        <authorList>
            <person name="Wiegand S."/>
            <person name="Jogler M."/>
            <person name="Boedeker C."/>
            <person name="Pinto D."/>
            <person name="Vollmers J."/>
            <person name="Rivas-Marin E."/>
            <person name="Kohn T."/>
            <person name="Peeters S.H."/>
            <person name="Heuer A."/>
            <person name="Rast P."/>
            <person name="Oberbeckmann S."/>
            <person name="Bunk B."/>
            <person name="Jeske O."/>
            <person name="Meyerdierks A."/>
            <person name="Storesund J.E."/>
            <person name="Kallscheuer N."/>
            <person name="Luecker S."/>
            <person name="Lage O.M."/>
            <person name="Pohl T."/>
            <person name="Merkel B.J."/>
            <person name="Hornburger P."/>
            <person name="Mueller R.-W."/>
            <person name="Bruemmer F."/>
            <person name="Labrenz M."/>
            <person name="Spormann A.M."/>
            <person name="Op den Camp H."/>
            <person name="Overmann J."/>
            <person name="Amann R."/>
            <person name="Jetten M.S.M."/>
            <person name="Mascher T."/>
            <person name="Medema M.H."/>
            <person name="Devos D.P."/>
            <person name="Kaster A.-K."/>
            <person name="Ovreas L."/>
            <person name="Rohde M."/>
            <person name="Galperin M.Y."/>
            <person name="Jogler C."/>
        </authorList>
    </citation>
    <scope>NUCLEOTIDE SEQUENCE [LARGE SCALE GENOMIC DNA]</scope>
    <source>
        <strain evidence="1 2">Pan189</strain>
    </source>
</reference>
<organism evidence="1 2">
    <name type="scientific">Stratiformator vulcanicus</name>
    <dbReference type="NCBI Taxonomy" id="2527980"/>
    <lineage>
        <taxon>Bacteria</taxon>
        <taxon>Pseudomonadati</taxon>
        <taxon>Planctomycetota</taxon>
        <taxon>Planctomycetia</taxon>
        <taxon>Planctomycetales</taxon>
        <taxon>Planctomycetaceae</taxon>
        <taxon>Stratiformator</taxon>
    </lineage>
</organism>